<protein>
    <submittedName>
        <fullName evidence="5">Uncharacterized protein</fullName>
    </submittedName>
</protein>
<sequence>MKLLVVLILSQIILSHSLPTPNNLSDSEKSLIRRIRSNESNPPPSKGGRIVKVFAYAIRIPPIVVSVITSIKNFFVGPSGVITKIKDFLQGHSTVSANFFGRKIDFQANVPLSKEDVEKSINSFLHKLRTDPMTRVLFVMYLNVVVVIVVFLALLAKHTQISLQLMRQKKGLTNSPQIPTKTRVKGEKTPIVIGHPETPKLNTSIDSDGPVLPETTLSGERTDDWDSKASPTLVNVSKPETRLSQPMRRLINDLSALSESSTQDSDSTDGSDITRYPFPNESNINSALEAQPSSARTSNYFTAMSALETTGLSYVNASQFIPTLPESEQDAELDVSGSDPPLPAP</sequence>
<keyword evidence="2" id="KW-0472">Membrane</keyword>
<organism evidence="4 5">
    <name type="scientific">Haemonchus contortus</name>
    <name type="common">Barber pole worm</name>
    <dbReference type="NCBI Taxonomy" id="6289"/>
    <lineage>
        <taxon>Eukaryota</taxon>
        <taxon>Metazoa</taxon>
        <taxon>Ecdysozoa</taxon>
        <taxon>Nematoda</taxon>
        <taxon>Chromadorea</taxon>
        <taxon>Rhabditida</taxon>
        <taxon>Rhabditina</taxon>
        <taxon>Rhabditomorpha</taxon>
        <taxon>Strongyloidea</taxon>
        <taxon>Trichostrongylidae</taxon>
        <taxon>Haemonchus</taxon>
    </lineage>
</organism>
<evidence type="ECO:0000256" key="3">
    <source>
        <dbReference type="SAM" id="SignalP"/>
    </source>
</evidence>
<feature type="compositionally biased region" description="Low complexity" evidence="1">
    <location>
        <begin position="255"/>
        <end position="274"/>
    </location>
</feature>
<feature type="chain" id="PRO_5029533102" evidence="3">
    <location>
        <begin position="18"/>
        <end position="345"/>
    </location>
</feature>
<feature type="transmembrane region" description="Helical" evidence="2">
    <location>
        <begin position="136"/>
        <end position="156"/>
    </location>
</feature>
<dbReference type="WBParaSite" id="HCON_00188720-00001">
    <property type="protein sequence ID" value="HCON_00188720-00001"/>
    <property type="gene ID" value="HCON_00188720"/>
</dbReference>
<keyword evidence="3" id="KW-0732">Signal</keyword>
<dbReference type="OMA" id="IDFQANV"/>
<evidence type="ECO:0000313" key="4">
    <source>
        <dbReference type="Proteomes" id="UP000025227"/>
    </source>
</evidence>
<dbReference type="Proteomes" id="UP000025227">
    <property type="component" value="Unplaced"/>
</dbReference>
<dbReference type="AlphaFoldDB" id="A0A7I4Z7B0"/>
<keyword evidence="2" id="KW-0812">Transmembrane</keyword>
<keyword evidence="2" id="KW-1133">Transmembrane helix</keyword>
<name>A0A7I4Z7B0_HAECO</name>
<dbReference type="OrthoDB" id="5874229at2759"/>
<keyword evidence="4" id="KW-1185">Reference proteome</keyword>
<feature type="region of interest" description="Disordered" evidence="1">
    <location>
        <begin position="174"/>
        <end position="283"/>
    </location>
</feature>
<evidence type="ECO:0000256" key="1">
    <source>
        <dbReference type="SAM" id="MobiDB-lite"/>
    </source>
</evidence>
<accession>A0A7I4Z7B0</accession>
<feature type="signal peptide" evidence="3">
    <location>
        <begin position="1"/>
        <end position="17"/>
    </location>
</feature>
<evidence type="ECO:0000256" key="2">
    <source>
        <dbReference type="SAM" id="Phobius"/>
    </source>
</evidence>
<evidence type="ECO:0000313" key="5">
    <source>
        <dbReference type="WBParaSite" id="HCON_00188720-00001"/>
    </source>
</evidence>
<feature type="region of interest" description="Disordered" evidence="1">
    <location>
        <begin position="323"/>
        <end position="345"/>
    </location>
</feature>
<proteinExistence type="predicted"/>
<reference evidence="5" key="1">
    <citation type="submission" date="2020-12" db="UniProtKB">
        <authorList>
            <consortium name="WormBaseParasite"/>
        </authorList>
    </citation>
    <scope>IDENTIFICATION</scope>
    <source>
        <strain evidence="5">MHco3</strain>
    </source>
</reference>